<evidence type="ECO:0000259" key="1">
    <source>
        <dbReference type="PROSITE" id="PS51462"/>
    </source>
</evidence>
<organism evidence="2 3">
    <name type="scientific">Candidatus Gottesmanbacteria bacterium GW2011_GWA2_43_14</name>
    <dbReference type="NCBI Taxonomy" id="1618443"/>
    <lineage>
        <taxon>Bacteria</taxon>
        <taxon>Candidatus Gottesmaniibacteriota</taxon>
    </lineage>
</organism>
<feature type="domain" description="Nudix hydrolase" evidence="1">
    <location>
        <begin position="29"/>
        <end position="195"/>
    </location>
</feature>
<proteinExistence type="predicted"/>
<dbReference type="EMBL" id="LCFP01000005">
    <property type="protein sequence ID" value="KKS97727.1"/>
    <property type="molecule type" value="Genomic_DNA"/>
</dbReference>
<dbReference type="InterPro" id="IPR015797">
    <property type="entry name" value="NUDIX_hydrolase-like_dom_sf"/>
</dbReference>
<evidence type="ECO:0000313" key="2">
    <source>
        <dbReference type="EMBL" id="KKS97727.1"/>
    </source>
</evidence>
<comment type="caution">
    <text evidence="2">The sequence shown here is derived from an EMBL/GenBank/DDBJ whole genome shotgun (WGS) entry which is preliminary data.</text>
</comment>
<reference evidence="2 3" key="1">
    <citation type="journal article" date="2015" name="Nature">
        <title>rRNA introns, odd ribosomes, and small enigmatic genomes across a large radiation of phyla.</title>
        <authorList>
            <person name="Brown C.T."/>
            <person name="Hug L.A."/>
            <person name="Thomas B.C."/>
            <person name="Sharon I."/>
            <person name="Castelle C.J."/>
            <person name="Singh A."/>
            <person name="Wilkins M.J."/>
            <person name="Williams K.H."/>
            <person name="Banfield J.F."/>
        </authorList>
    </citation>
    <scope>NUCLEOTIDE SEQUENCE [LARGE SCALE GENOMIC DNA]</scope>
</reference>
<dbReference type="InterPro" id="IPR000086">
    <property type="entry name" value="NUDIX_hydrolase_dom"/>
</dbReference>
<sequence length="244" mass="28255">MSKKEDQPKAGLSKSSFLKEVDAADKWEEIHRAVAVPEYRLETEGESPRVLLLVVRRKKKRGRWEFPGGAMEYESGTPITGETVVFRAGSEFYEETGVSTLFPNGEFDSNSVKVYPMTENPSLNQYFLKFRDSRKKRYIYSHPVLIKMGIKSLPQLNPEKYGKPEIDDYRFIDVTNLYGADYRKHIRKWYDALTNPNLPFQKDPVNDRILTLSETDEPNTEIHHFSETTVGVMNVYLNKILDFA</sequence>
<dbReference type="Proteomes" id="UP000034894">
    <property type="component" value="Unassembled WGS sequence"/>
</dbReference>
<protein>
    <recommendedName>
        <fullName evidence="1">Nudix hydrolase domain-containing protein</fullName>
    </recommendedName>
</protein>
<dbReference type="SUPFAM" id="SSF55811">
    <property type="entry name" value="Nudix"/>
    <property type="match status" value="1"/>
</dbReference>
<dbReference type="Gene3D" id="3.90.79.10">
    <property type="entry name" value="Nucleoside Triphosphate Pyrophosphohydrolase"/>
    <property type="match status" value="1"/>
</dbReference>
<evidence type="ECO:0000313" key="3">
    <source>
        <dbReference type="Proteomes" id="UP000034894"/>
    </source>
</evidence>
<accession>A0A0G1DJH7</accession>
<name>A0A0G1DJH7_9BACT</name>
<dbReference type="PROSITE" id="PS51462">
    <property type="entry name" value="NUDIX"/>
    <property type="match status" value="1"/>
</dbReference>
<dbReference type="STRING" id="1618443.UV73_C0005G0004"/>
<dbReference type="AlphaFoldDB" id="A0A0G1DJH7"/>
<gene>
    <name evidence="2" type="ORF">UV73_C0005G0004</name>
</gene>